<dbReference type="AlphaFoldDB" id="A0A9D8KF98"/>
<keyword evidence="2" id="KW-0276">Fatty acid metabolism</keyword>
<evidence type="ECO:0000313" key="7">
    <source>
        <dbReference type="Proteomes" id="UP000809273"/>
    </source>
</evidence>
<dbReference type="InterPro" id="IPR042099">
    <property type="entry name" value="ANL_N_sf"/>
</dbReference>
<dbReference type="Gene3D" id="3.30.300.30">
    <property type="match status" value="1"/>
</dbReference>
<evidence type="ECO:0000256" key="1">
    <source>
        <dbReference type="ARBA" id="ARBA00022598"/>
    </source>
</evidence>
<dbReference type="EMBL" id="JAFGIX010000065">
    <property type="protein sequence ID" value="MBN1574090.1"/>
    <property type="molecule type" value="Genomic_DNA"/>
</dbReference>
<dbReference type="PANTHER" id="PTHR43272">
    <property type="entry name" value="LONG-CHAIN-FATTY-ACID--COA LIGASE"/>
    <property type="match status" value="1"/>
</dbReference>
<dbReference type="PANTHER" id="PTHR43272:SF32">
    <property type="entry name" value="AMP-DEPENDENT SYNTHETASE_LIGASE DOMAIN-CONTAINING PROTEIN"/>
    <property type="match status" value="1"/>
</dbReference>
<feature type="domain" description="AMP-dependent synthetase/ligase" evidence="5">
    <location>
        <begin position="9"/>
        <end position="406"/>
    </location>
</feature>
<evidence type="ECO:0000256" key="3">
    <source>
        <dbReference type="ARBA" id="ARBA00023098"/>
    </source>
</evidence>
<evidence type="ECO:0000256" key="4">
    <source>
        <dbReference type="ARBA" id="ARBA00024484"/>
    </source>
</evidence>
<name>A0A9D8KF98_9DELT</name>
<dbReference type="PROSITE" id="PS00455">
    <property type="entry name" value="AMP_BINDING"/>
    <property type="match status" value="1"/>
</dbReference>
<dbReference type="Gene3D" id="3.40.50.12780">
    <property type="entry name" value="N-terminal domain of ligase-like"/>
    <property type="match status" value="2"/>
</dbReference>
<dbReference type="InterPro" id="IPR020845">
    <property type="entry name" value="AMP-binding_CS"/>
</dbReference>
<gene>
    <name evidence="6" type="ORF">JW984_12915</name>
</gene>
<reference evidence="6" key="1">
    <citation type="journal article" date="2021" name="Environ. Microbiol.">
        <title>Genomic characterization of three novel Desulfobacterota classes expand the metabolic and phylogenetic diversity of the phylum.</title>
        <authorList>
            <person name="Murphy C.L."/>
            <person name="Biggerstaff J."/>
            <person name="Eichhorn A."/>
            <person name="Ewing E."/>
            <person name="Shahan R."/>
            <person name="Soriano D."/>
            <person name="Stewart S."/>
            <person name="VanMol K."/>
            <person name="Walker R."/>
            <person name="Walters P."/>
            <person name="Elshahed M.S."/>
            <person name="Youssef N.H."/>
        </authorList>
    </citation>
    <scope>NUCLEOTIDE SEQUENCE</scope>
    <source>
        <strain evidence="6">Zod_Metabat.24</strain>
    </source>
</reference>
<accession>A0A9D8KF98</accession>
<comment type="caution">
    <text evidence="6">The sequence shown here is derived from an EMBL/GenBank/DDBJ whole genome shotgun (WGS) entry which is preliminary data.</text>
</comment>
<dbReference type="GO" id="GO:0004467">
    <property type="term" value="F:long-chain fatty acid-CoA ligase activity"/>
    <property type="evidence" value="ECO:0007669"/>
    <property type="project" value="UniProtKB-EC"/>
</dbReference>
<evidence type="ECO:0000259" key="5">
    <source>
        <dbReference type="Pfam" id="PF00501"/>
    </source>
</evidence>
<sequence length="576" mass="65073">MRKKEFGIWHDISWGEYAERAREVANGLLSLGVKKGERVALISENRPEFLFIDMGIQTTGGITTAIYTTNASAEVHYILDHSESRFYFVEDEEQLDKALEVRDRLPGLEKIIIIDMEGLKRYSDPMVMSFEKFLELGRDYANKNPNAIDERLKTIEADDTALIVYTSGTTGPPKGAMLTHKNIIWTTDSLGKTNPIYKSDEILSYLPLSHIAERVMTVFNGIYFGYTSNFIENLDTVSDNMREVSPTVVFGVPRIWEKYHSTIIIKMQEATWFKRLVFNLAINAGMRYAEAKFSPGGVPLGLKLVYGLYHYVVMRKLKERLGLERARFVISGAAPISPAVLEFYHAIGVPMREVYGQTEDAGPATIHQGDNIKLGTVGQPLPGVEIKIAEDGEILVKGGNVFKGYFKNKEATAETLIKGWLHTGDVGVMDDEGFLTITDRKKDILITSGGKNIAPQFIENKLKMSPYINDAVVIGEKRKYLTALILIDEENVTKYAQDNRIPFTTYASLSRNPEIVKLIDGEVEKVNDELARVESIKKFTILDKRLDQEDGELTPTMKVKRKQINEMYKDIIESMY</sequence>
<dbReference type="GO" id="GO:0016020">
    <property type="term" value="C:membrane"/>
    <property type="evidence" value="ECO:0007669"/>
    <property type="project" value="TreeGrafter"/>
</dbReference>
<proteinExistence type="predicted"/>
<dbReference type="Pfam" id="PF23562">
    <property type="entry name" value="AMP-binding_C_3"/>
    <property type="match status" value="1"/>
</dbReference>
<dbReference type="Proteomes" id="UP000809273">
    <property type="component" value="Unassembled WGS sequence"/>
</dbReference>
<reference evidence="6" key="2">
    <citation type="submission" date="2021-01" db="EMBL/GenBank/DDBJ databases">
        <authorList>
            <person name="Hahn C.R."/>
            <person name="Youssef N.H."/>
            <person name="Elshahed M."/>
        </authorList>
    </citation>
    <scope>NUCLEOTIDE SEQUENCE</scope>
    <source>
        <strain evidence="6">Zod_Metabat.24</strain>
    </source>
</reference>
<organism evidence="6 7">
    <name type="scientific">Candidatus Zymogenus saltonus</name>
    <dbReference type="NCBI Taxonomy" id="2844893"/>
    <lineage>
        <taxon>Bacteria</taxon>
        <taxon>Deltaproteobacteria</taxon>
        <taxon>Candidatus Zymogenia</taxon>
        <taxon>Candidatus Zymogeniales</taxon>
        <taxon>Candidatus Zymogenaceae</taxon>
        <taxon>Candidatus Zymogenus</taxon>
    </lineage>
</organism>
<comment type="catalytic activity">
    <reaction evidence="4">
        <text>a long-chain fatty acid + ATP + CoA = a long-chain fatty acyl-CoA + AMP + diphosphate</text>
        <dbReference type="Rhea" id="RHEA:15421"/>
        <dbReference type="ChEBI" id="CHEBI:30616"/>
        <dbReference type="ChEBI" id="CHEBI:33019"/>
        <dbReference type="ChEBI" id="CHEBI:57287"/>
        <dbReference type="ChEBI" id="CHEBI:57560"/>
        <dbReference type="ChEBI" id="CHEBI:83139"/>
        <dbReference type="ChEBI" id="CHEBI:456215"/>
        <dbReference type="EC" id="6.2.1.3"/>
    </reaction>
    <physiologicalReaction direction="left-to-right" evidence="4">
        <dbReference type="Rhea" id="RHEA:15422"/>
    </physiologicalReaction>
</comment>
<dbReference type="SUPFAM" id="SSF56801">
    <property type="entry name" value="Acetyl-CoA synthetase-like"/>
    <property type="match status" value="1"/>
</dbReference>
<dbReference type="InterPro" id="IPR045851">
    <property type="entry name" value="AMP-bd_C_sf"/>
</dbReference>
<keyword evidence="3" id="KW-0443">Lipid metabolism</keyword>
<evidence type="ECO:0000313" key="6">
    <source>
        <dbReference type="EMBL" id="MBN1574090.1"/>
    </source>
</evidence>
<dbReference type="Pfam" id="PF00501">
    <property type="entry name" value="AMP-binding"/>
    <property type="match status" value="1"/>
</dbReference>
<keyword evidence="1" id="KW-0436">Ligase</keyword>
<protein>
    <submittedName>
        <fullName evidence="6">AMP-binding protein</fullName>
    </submittedName>
</protein>
<dbReference type="InterPro" id="IPR000873">
    <property type="entry name" value="AMP-dep_synth/lig_dom"/>
</dbReference>
<evidence type="ECO:0000256" key="2">
    <source>
        <dbReference type="ARBA" id="ARBA00022832"/>
    </source>
</evidence>